<keyword evidence="2" id="KW-0540">Nuclease</keyword>
<evidence type="ECO:0000313" key="7">
    <source>
        <dbReference type="Proteomes" id="UP000289738"/>
    </source>
</evidence>
<dbReference type="CDD" id="cd00374">
    <property type="entry name" value="RNase_T2"/>
    <property type="match status" value="1"/>
</dbReference>
<evidence type="ECO:0000256" key="5">
    <source>
        <dbReference type="SAM" id="SignalP"/>
    </source>
</evidence>
<dbReference type="GO" id="GO:0033897">
    <property type="term" value="F:ribonuclease T2 activity"/>
    <property type="evidence" value="ECO:0007669"/>
    <property type="project" value="InterPro"/>
</dbReference>
<dbReference type="GO" id="GO:0003723">
    <property type="term" value="F:RNA binding"/>
    <property type="evidence" value="ECO:0007669"/>
    <property type="project" value="InterPro"/>
</dbReference>
<dbReference type="Gene3D" id="3.90.730.10">
    <property type="entry name" value="Ribonuclease T2-like"/>
    <property type="match status" value="1"/>
</dbReference>
<proteinExistence type="inferred from homology"/>
<dbReference type="SUPFAM" id="SSF55895">
    <property type="entry name" value="Ribonuclease Rh-like"/>
    <property type="match status" value="1"/>
</dbReference>
<feature type="signal peptide" evidence="5">
    <location>
        <begin position="1"/>
        <end position="22"/>
    </location>
</feature>
<gene>
    <name evidence="6" type="ORF">Ahy_B05g074189</name>
</gene>
<comment type="caution">
    <text evidence="6">The sequence shown here is derived from an EMBL/GenBank/DDBJ whole genome shotgun (WGS) entry which is preliminary data.</text>
</comment>
<dbReference type="PANTHER" id="PTHR11240:SF59">
    <property type="entry name" value="RIBONUCLEASE T2 FAMILY PROTEIN"/>
    <property type="match status" value="1"/>
</dbReference>
<evidence type="ECO:0000256" key="4">
    <source>
        <dbReference type="RuleBase" id="RU004328"/>
    </source>
</evidence>
<evidence type="ECO:0000256" key="3">
    <source>
        <dbReference type="ARBA" id="ARBA00023239"/>
    </source>
</evidence>
<protein>
    <submittedName>
        <fullName evidence="6">Uncharacterized protein</fullName>
    </submittedName>
</protein>
<keyword evidence="7" id="KW-1185">Reference proteome</keyword>
<keyword evidence="5" id="KW-0732">Signal</keyword>
<sequence>MNSLFIVFHVILLASSVHLTNASYEYFKLALVWPTTFTRIHAPGRMMTNLPQHFTIHGLWPTNFSLPWPENCAQIEKKHHFDQTLMTSTLQRYLEHYWPSLKPRVSNMKFWTQQWEKHGSCSAERFDQSKYFGKAVFITHRLDILAELKNAGIIPDGTKTYSRTDIVNAIKNTKTNQVEPELLCVQHQNDVLLSEIRLCLDANLAGPIPCPIDRSPDVTLCKTMSNLIIIPV</sequence>
<evidence type="ECO:0000256" key="1">
    <source>
        <dbReference type="ARBA" id="ARBA00007469"/>
    </source>
</evidence>
<evidence type="ECO:0000256" key="2">
    <source>
        <dbReference type="ARBA" id="ARBA00022722"/>
    </source>
</evidence>
<dbReference type="Proteomes" id="UP000289738">
    <property type="component" value="Chromosome B05"/>
</dbReference>
<dbReference type="PANTHER" id="PTHR11240">
    <property type="entry name" value="RIBONUCLEASE T2"/>
    <property type="match status" value="1"/>
</dbReference>
<keyword evidence="2" id="KW-0378">Hydrolase</keyword>
<dbReference type="Pfam" id="PF00445">
    <property type="entry name" value="Ribonuclease_T2"/>
    <property type="match status" value="1"/>
</dbReference>
<dbReference type="InterPro" id="IPR036430">
    <property type="entry name" value="RNase_T2-like_sf"/>
</dbReference>
<dbReference type="PROSITE" id="PS00530">
    <property type="entry name" value="RNASE_T2_1"/>
    <property type="match status" value="1"/>
</dbReference>
<comment type="similarity">
    <text evidence="1 4">Belongs to the RNase T2 family.</text>
</comment>
<feature type="chain" id="PRO_5019376898" evidence="5">
    <location>
        <begin position="23"/>
        <end position="232"/>
    </location>
</feature>
<dbReference type="AlphaFoldDB" id="A0A444YY62"/>
<accession>A0A444YY62</accession>
<keyword evidence="3" id="KW-0456">Lyase</keyword>
<dbReference type="SMR" id="A0A444YY62"/>
<dbReference type="GO" id="GO:0005576">
    <property type="term" value="C:extracellular region"/>
    <property type="evidence" value="ECO:0007669"/>
    <property type="project" value="TreeGrafter"/>
</dbReference>
<dbReference type="InterPro" id="IPR001568">
    <property type="entry name" value="RNase_T2-like"/>
</dbReference>
<name>A0A444YY62_ARAHY</name>
<organism evidence="6 7">
    <name type="scientific">Arachis hypogaea</name>
    <name type="common">Peanut</name>
    <dbReference type="NCBI Taxonomy" id="3818"/>
    <lineage>
        <taxon>Eukaryota</taxon>
        <taxon>Viridiplantae</taxon>
        <taxon>Streptophyta</taxon>
        <taxon>Embryophyta</taxon>
        <taxon>Tracheophyta</taxon>
        <taxon>Spermatophyta</taxon>
        <taxon>Magnoliopsida</taxon>
        <taxon>eudicotyledons</taxon>
        <taxon>Gunneridae</taxon>
        <taxon>Pentapetalae</taxon>
        <taxon>rosids</taxon>
        <taxon>fabids</taxon>
        <taxon>Fabales</taxon>
        <taxon>Fabaceae</taxon>
        <taxon>Papilionoideae</taxon>
        <taxon>50 kb inversion clade</taxon>
        <taxon>dalbergioids sensu lato</taxon>
        <taxon>Dalbergieae</taxon>
        <taxon>Pterocarpus clade</taxon>
        <taxon>Arachis</taxon>
    </lineage>
</organism>
<dbReference type="OrthoDB" id="1898737at2759"/>
<evidence type="ECO:0000313" key="6">
    <source>
        <dbReference type="EMBL" id="RYR06870.1"/>
    </source>
</evidence>
<dbReference type="EMBL" id="SDMP01000015">
    <property type="protein sequence ID" value="RYR06870.1"/>
    <property type="molecule type" value="Genomic_DNA"/>
</dbReference>
<reference evidence="6 7" key="1">
    <citation type="submission" date="2019-01" db="EMBL/GenBank/DDBJ databases">
        <title>Sequencing of cultivated peanut Arachis hypogaea provides insights into genome evolution and oil improvement.</title>
        <authorList>
            <person name="Chen X."/>
        </authorList>
    </citation>
    <scope>NUCLEOTIDE SEQUENCE [LARGE SCALE GENOMIC DNA]</scope>
    <source>
        <strain evidence="7">cv. Fuhuasheng</strain>
        <tissue evidence="6">Leaves</tissue>
    </source>
</reference>
<dbReference type="InterPro" id="IPR018188">
    <property type="entry name" value="RNase_T2_His_AS_1"/>
</dbReference>
<dbReference type="GO" id="GO:0006401">
    <property type="term" value="P:RNA catabolic process"/>
    <property type="evidence" value="ECO:0007669"/>
    <property type="project" value="TreeGrafter"/>
</dbReference>